<dbReference type="EMBL" id="CACRXK020028509">
    <property type="protein sequence ID" value="CAB4041558.1"/>
    <property type="molecule type" value="Genomic_DNA"/>
</dbReference>
<accession>A0A6S7KCS5</accession>
<comment type="caution">
    <text evidence="1">The sequence shown here is derived from an EMBL/GenBank/DDBJ whole genome shotgun (WGS) entry which is preliminary data.</text>
</comment>
<keyword evidence="2" id="KW-1185">Reference proteome</keyword>
<dbReference type="Proteomes" id="UP001152795">
    <property type="component" value="Unassembled WGS sequence"/>
</dbReference>
<name>A0A6S7KCS5_PARCT</name>
<proteinExistence type="predicted"/>
<organism evidence="1 2">
    <name type="scientific">Paramuricea clavata</name>
    <name type="common">Red gorgonian</name>
    <name type="synonym">Violescent sea-whip</name>
    <dbReference type="NCBI Taxonomy" id="317549"/>
    <lineage>
        <taxon>Eukaryota</taxon>
        <taxon>Metazoa</taxon>
        <taxon>Cnidaria</taxon>
        <taxon>Anthozoa</taxon>
        <taxon>Octocorallia</taxon>
        <taxon>Malacalcyonacea</taxon>
        <taxon>Plexauridae</taxon>
        <taxon>Paramuricea</taxon>
    </lineage>
</organism>
<feature type="non-terminal residue" evidence="1">
    <location>
        <position position="96"/>
    </location>
</feature>
<protein>
    <submittedName>
        <fullName evidence="1">Uncharacterized protein</fullName>
    </submittedName>
</protein>
<evidence type="ECO:0000313" key="1">
    <source>
        <dbReference type="EMBL" id="CAB4041558.1"/>
    </source>
</evidence>
<dbReference type="AlphaFoldDB" id="A0A6S7KCS5"/>
<sequence>MLVKFAKSPPGTVDVEDLLFNATVKAYLEHYNQEFDKCLNGESGKTPQFWAPYRMMVDRQQKLHYAINKNDYNVHLLMWRKSLPLCFATNRVHYSR</sequence>
<gene>
    <name evidence="1" type="ORF">PACLA_8A065514</name>
</gene>
<evidence type="ECO:0000313" key="2">
    <source>
        <dbReference type="Proteomes" id="UP001152795"/>
    </source>
</evidence>
<reference evidence="1" key="1">
    <citation type="submission" date="2020-04" db="EMBL/GenBank/DDBJ databases">
        <authorList>
            <person name="Alioto T."/>
            <person name="Alioto T."/>
            <person name="Gomez Garrido J."/>
        </authorList>
    </citation>
    <scope>NUCLEOTIDE SEQUENCE</scope>
    <source>
        <strain evidence="1">A484AB</strain>
    </source>
</reference>